<keyword evidence="1" id="KW-0479">Metal-binding</keyword>
<dbReference type="Proteomes" id="UP000243459">
    <property type="component" value="Chromosome 4"/>
</dbReference>
<evidence type="ECO:0000256" key="3">
    <source>
        <dbReference type="ARBA" id="ARBA00022833"/>
    </source>
</evidence>
<dbReference type="GO" id="GO:0043161">
    <property type="term" value="P:proteasome-mediated ubiquitin-dependent protein catabolic process"/>
    <property type="evidence" value="ECO:0007669"/>
    <property type="project" value="TreeGrafter"/>
</dbReference>
<keyword evidence="8" id="KW-1185">Reference proteome</keyword>
<dbReference type="SMART" id="SM00291">
    <property type="entry name" value="ZnF_ZZ"/>
    <property type="match status" value="1"/>
</dbReference>
<keyword evidence="2 4" id="KW-0863">Zinc-finger</keyword>
<organism evidence="7 8">
    <name type="scientific">Asparagus officinalis</name>
    <name type="common">Garden asparagus</name>
    <dbReference type="NCBI Taxonomy" id="4686"/>
    <lineage>
        <taxon>Eukaryota</taxon>
        <taxon>Viridiplantae</taxon>
        <taxon>Streptophyta</taxon>
        <taxon>Embryophyta</taxon>
        <taxon>Tracheophyta</taxon>
        <taxon>Spermatophyta</taxon>
        <taxon>Magnoliopsida</taxon>
        <taxon>Liliopsida</taxon>
        <taxon>Asparagales</taxon>
        <taxon>Asparagaceae</taxon>
        <taxon>Asparagoideae</taxon>
        <taxon>Asparagus</taxon>
    </lineage>
</organism>
<feature type="compositionally biased region" description="Low complexity" evidence="5">
    <location>
        <begin position="176"/>
        <end position="186"/>
    </location>
</feature>
<keyword evidence="3" id="KW-0862">Zinc</keyword>
<dbReference type="FunFam" id="3.30.60.90:FF:000014">
    <property type="entry name" value="E3 ubiquitin-protein ligase PRT1"/>
    <property type="match status" value="1"/>
</dbReference>
<evidence type="ECO:0000256" key="1">
    <source>
        <dbReference type="ARBA" id="ARBA00022723"/>
    </source>
</evidence>
<dbReference type="PANTHER" id="PTHR15898:SF13">
    <property type="entry name" value="BIFUNCTIONAL APOPTOSIS REGULATOR"/>
    <property type="match status" value="1"/>
</dbReference>
<dbReference type="EMBL" id="CM007384">
    <property type="protein sequence ID" value="ONK70796.1"/>
    <property type="molecule type" value="Genomic_DNA"/>
</dbReference>
<sequence>MHPGEFPNICLDLDHFLEEQFPTEYAMRKEKAQLKIAERRHGDSSSGSLRDGKKADSRFSKDDNLLLKEDLQNVHVGVGCDSCGMYPIIGKRYKCKDCKEKIGFDLCETCYNSSSKLPGRFNQHHTPDHEFKLDKSQMLCTILFRSFLDDSQQDNIPVVYLPDNIPDDDDDDLDRNNAADSNNPTE</sequence>
<proteinExistence type="predicted"/>
<name>A0A5P1EXK1_ASPOF</name>
<dbReference type="GO" id="GO:0008270">
    <property type="term" value="F:zinc ion binding"/>
    <property type="evidence" value="ECO:0007669"/>
    <property type="project" value="UniProtKB-KW"/>
</dbReference>
<feature type="domain" description="ZZ-type" evidence="6">
    <location>
        <begin position="75"/>
        <end position="139"/>
    </location>
</feature>
<accession>A0A5P1EXK1</accession>
<dbReference type="AlphaFoldDB" id="A0A5P1EXK1"/>
<evidence type="ECO:0000256" key="5">
    <source>
        <dbReference type="SAM" id="MobiDB-lite"/>
    </source>
</evidence>
<gene>
    <name evidence="7" type="ORF">A4U43_C04F1620</name>
</gene>
<evidence type="ECO:0000256" key="2">
    <source>
        <dbReference type="ARBA" id="ARBA00022771"/>
    </source>
</evidence>
<evidence type="ECO:0000256" key="4">
    <source>
        <dbReference type="PROSITE-ProRule" id="PRU00228"/>
    </source>
</evidence>
<dbReference type="Gene3D" id="3.30.60.90">
    <property type="match status" value="1"/>
</dbReference>
<evidence type="ECO:0000259" key="6">
    <source>
        <dbReference type="PROSITE" id="PS50135"/>
    </source>
</evidence>
<dbReference type="Pfam" id="PF00569">
    <property type="entry name" value="ZZ"/>
    <property type="match status" value="1"/>
</dbReference>
<dbReference type="PROSITE" id="PS50135">
    <property type="entry name" value="ZF_ZZ_2"/>
    <property type="match status" value="1"/>
</dbReference>
<dbReference type="SUPFAM" id="SSF57850">
    <property type="entry name" value="RING/U-box"/>
    <property type="match status" value="1"/>
</dbReference>
<feature type="region of interest" description="Disordered" evidence="5">
    <location>
        <begin position="163"/>
        <end position="186"/>
    </location>
</feature>
<feature type="region of interest" description="Disordered" evidence="5">
    <location>
        <begin position="36"/>
        <end position="57"/>
    </location>
</feature>
<dbReference type="CDD" id="cd02338">
    <property type="entry name" value="ZZ_PCMF_like"/>
    <property type="match status" value="1"/>
</dbReference>
<reference evidence="8" key="1">
    <citation type="journal article" date="2017" name="Nat. Commun.">
        <title>The asparagus genome sheds light on the origin and evolution of a young Y chromosome.</title>
        <authorList>
            <person name="Harkess A."/>
            <person name="Zhou J."/>
            <person name="Xu C."/>
            <person name="Bowers J.E."/>
            <person name="Van der Hulst R."/>
            <person name="Ayyampalayam S."/>
            <person name="Mercati F."/>
            <person name="Riccardi P."/>
            <person name="McKain M.R."/>
            <person name="Kakrana A."/>
            <person name="Tang H."/>
            <person name="Ray J."/>
            <person name="Groenendijk J."/>
            <person name="Arikit S."/>
            <person name="Mathioni S.M."/>
            <person name="Nakano M."/>
            <person name="Shan H."/>
            <person name="Telgmann-Rauber A."/>
            <person name="Kanno A."/>
            <person name="Yue Z."/>
            <person name="Chen H."/>
            <person name="Li W."/>
            <person name="Chen Y."/>
            <person name="Xu X."/>
            <person name="Zhang Y."/>
            <person name="Luo S."/>
            <person name="Chen H."/>
            <person name="Gao J."/>
            <person name="Mao Z."/>
            <person name="Pires J.C."/>
            <person name="Luo M."/>
            <person name="Kudrna D."/>
            <person name="Wing R.A."/>
            <person name="Meyers B.C."/>
            <person name="Yi K."/>
            <person name="Kong H."/>
            <person name="Lavrijsen P."/>
            <person name="Sunseri F."/>
            <person name="Falavigna A."/>
            <person name="Ye Y."/>
            <person name="Leebens-Mack J.H."/>
            <person name="Chen G."/>
        </authorList>
    </citation>
    <scope>NUCLEOTIDE SEQUENCE [LARGE SCALE GENOMIC DNA]</scope>
    <source>
        <strain evidence="8">cv. DH0086</strain>
    </source>
</reference>
<dbReference type="Gramene" id="ONK70796">
    <property type="protein sequence ID" value="ONK70796"/>
    <property type="gene ID" value="A4U43_C04F1620"/>
</dbReference>
<dbReference type="GO" id="GO:0061630">
    <property type="term" value="F:ubiquitin protein ligase activity"/>
    <property type="evidence" value="ECO:0007669"/>
    <property type="project" value="TreeGrafter"/>
</dbReference>
<dbReference type="InterPro" id="IPR000433">
    <property type="entry name" value="Znf_ZZ"/>
</dbReference>
<evidence type="ECO:0000313" key="8">
    <source>
        <dbReference type="Proteomes" id="UP000243459"/>
    </source>
</evidence>
<dbReference type="PANTHER" id="PTHR15898">
    <property type="entry name" value="BIFUNCTIONAL APOPTOSIS REGULATOR"/>
    <property type="match status" value="1"/>
</dbReference>
<protein>
    <recommendedName>
        <fullName evidence="6">ZZ-type domain-containing protein</fullName>
    </recommendedName>
</protein>
<dbReference type="OMA" id="CYETGAR"/>
<dbReference type="InterPro" id="IPR043145">
    <property type="entry name" value="Znf_ZZ_sf"/>
</dbReference>
<evidence type="ECO:0000313" key="7">
    <source>
        <dbReference type="EMBL" id="ONK70796.1"/>
    </source>
</evidence>